<name>A0A5N6LSL3_9ASTR</name>
<reference evidence="2 3" key="1">
    <citation type="submission" date="2019-05" db="EMBL/GenBank/DDBJ databases">
        <title>Mikania micrantha, genome provides insights into the molecular mechanism of rapid growth.</title>
        <authorList>
            <person name="Liu B."/>
        </authorList>
    </citation>
    <scope>NUCLEOTIDE SEQUENCE [LARGE SCALE GENOMIC DNA]</scope>
    <source>
        <strain evidence="2">NLD-2019</strain>
        <tissue evidence="2">Leaf</tissue>
    </source>
</reference>
<protein>
    <submittedName>
        <fullName evidence="2">Uncharacterized protein</fullName>
    </submittedName>
</protein>
<dbReference type="AlphaFoldDB" id="A0A5N6LSL3"/>
<keyword evidence="3" id="KW-1185">Reference proteome</keyword>
<dbReference type="Proteomes" id="UP000326396">
    <property type="component" value="Linkage Group LG8"/>
</dbReference>
<gene>
    <name evidence="2" type="ORF">E3N88_37961</name>
</gene>
<proteinExistence type="predicted"/>
<dbReference type="OrthoDB" id="1711136at2759"/>
<organism evidence="2 3">
    <name type="scientific">Mikania micrantha</name>
    <name type="common">bitter vine</name>
    <dbReference type="NCBI Taxonomy" id="192012"/>
    <lineage>
        <taxon>Eukaryota</taxon>
        <taxon>Viridiplantae</taxon>
        <taxon>Streptophyta</taxon>
        <taxon>Embryophyta</taxon>
        <taxon>Tracheophyta</taxon>
        <taxon>Spermatophyta</taxon>
        <taxon>Magnoliopsida</taxon>
        <taxon>eudicotyledons</taxon>
        <taxon>Gunneridae</taxon>
        <taxon>Pentapetalae</taxon>
        <taxon>asterids</taxon>
        <taxon>campanulids</taxon>
        <taxon>Asterales</taxon>
        <taxon>Asteraceae</taxon>
        <taxon>Asteroideae</taxon>
        <taxon>Heliantheae alliance</taxon>
        <taxon>Eupatorieae</taxon>
        <taxon>Mikania</taxon>
    </lineage>
</organism>
<dbReference type="EMBL" id="SZYD01000018">
    <property type="protein sequence ID" value="KAD2804584.1"/>
    <property type="molecule type" value="Genomic_DNA"/>
</dbReference>
<feature type="coiled-coil region" evidence="1">
    <location>
        <begin position="131"/>
        <end position="172"/>
    </location>
</feature>
<evidence type="ECO:0000256" key="1">
    <source>
        <dbReference type="SAM" id="Coils"/>
    </source>
</evidence>
<keyword evidence="1" id="KW-0175">Coiled coil</keyword>
<accession>A0A5N6LSL3</accession>
<evidence type="ECO:0000313" key="2">
    <source>
        <dbReference type="EMBL" id="KAD2804584.1"/>
    </source>
</evidence>
<sequence>MAVQAQLYSTDHYQNINTNNNANNNMGFSYLNQDLVFMSGSSVFGFGDEHQQDQRFLDSQRIMNSSYDYQNLVSSSNSRRHGMNGFQNLGSELERQRLEMDCFLHFQNYESKMKMIIDAKDEALNIATIRTTELQNYLSMAEKEAKNWEKKAMETEAMVTELNRKLNQARARRHEDAESVCNGGDDDDDEKERFKMKMKMCL</sequence>
<evidence type="ECO:0000313" key="3">
    <source>
        <dbReference type="Proteomes" id="UP000326396"/>
    </source>
</evidence>
<comment type="caution">
    <text evidence="2">The sequence shown here is derived from an EMBL/GenBank/DDBJ whole genome shotgun (WGS) entry which is preliminary data.</text>
</comment>